<sequence length="885" mass="101764">MYRSLPANPVMNRNSPFREQNREDQRINLRLRYNDRRYGTELHTDIETSLTNTVGRITKDLLEFLCLDDIPPEVVSLVGAGLNGRYYVLKVTEKRRSLRDVGVTDGCTLYFEPENNAPPPKQCQLTVVSPDETDKIDFKWYTAKTTLTILLEYIIEQFSLQSISRDRIHLLTIAEELDISSDGKKRRDRIHLLTIAEELDISSDGKKRLSELNIHDRMSIYVQIIPPLVKTSTKEGTDVHVQCIYNGDKFIVNVPNTTTINELKDKIQMQCKDRSIIDFKLSNEAKEELDLNDINRVLKSFGIKPGQTVYATFRATTRKTQSLISNTQNNISTNSSLSLTPKTKHDRVMVICKFPTDNPVTFQISVRDTITQLTKEIKSRIPNKRLVLSEINSNDIHINLENDTFRRLADLGIKPNDKINAIMIDKSPIYSSIVSKQTTMSLKPDKQIKLQSTSRIPIGLTNLGNSCYMNSALQCLAHIPPLTNFFLESMDRTHMRDNEDENNDWNPYDAVGDVTGAYAELLWNLRRRDENNPDMYTFTPNRIKDNMGKKDSRFASSDQQDAQEFMTFLLDIIHQELKTKNKNDRNTIIKKLFFGEITSTVTCTACHKEDSTINPISSLSIPLNRQERSFWITFITKQGKDELSLVDVPIDGQVGHLVEAFAQKHNEPSLFYYVLVMLPDGEVDLNTPLSQITGDELIFMEQEEHCDNIRPKPLEKPKTASTLDNCLEEFFSKEYLEDEWRCQQENCKKKVIPMKQLKLRTLPSILIIQFKRFSHENGLHQKVETFVDYPLEGLDLKRFLPSSSPSSDDAIYDLIAVCNHMGSIFGGHYVAYAQDLSSNKNKWFKFDDSSVTSVKSSEYEHEIISRDAYLLFYIRRDILYPITSL</sequence>
<dbReference type="InterPro" id="IPR018200">
    <property type="entry name" value="USP_CS"/>
</dbReference>
<dbReference type="PROSITE" id="PS00973">
    <property type="entry name" value="USP_2"/>
    <property type="match status" value="1"/>
</dbReference>
<dbReference type="PANTHER" id="PTHR21646">
    <property type="entry name" value="UBIQUITIN CARBOXYL-TERMINAL HYDROLASE"/>
    <property type="match status" value="1"/>
</dbReference>
<gene>
    <name evidence="5" type="ORF">JYZ213_LOCUS37130</name>
</gene>
<evidence type="ECO:0000259" key="4">
    <source>
        <dbReference type="PROSITE" id="PS50235"/>
    </source>
</evidence>
<dbReference type="PANTHER" id="PTHR21646:SF23">
    <property type="entry name" value="UBIQUITIN CARBOXYL-TERMINAL HYDROLASE USP2"/>
    <property type="match status" value="1"/>
</dbReference>
<comment type="similarity">
    <text evidence="2">Belongs to the peptidase C19 family.</text>
</comment>
<dbReference type="InterPro" id="IPR038765">
    <property type="entry name" value="Papain-like_cys_pep_sf"/>
</dbReference>
<keyword evidence="2" id="KW-0645">Protease</keyword>
<comment type="catalytic activity">
    <reaction evidence="1 2">
        <text>Thiol-dependent hydrolysis of ester, thioester, amide, peptide and isopeptide bonds formed by the C-terminal Gly of ubiquitin (a 76-residue protein attached to proteins as an intracellular targeting signal).</text>
        <dbReference type="EC" id="3.4.19.12"/>
    </reaction>
</comment>
<dbReference type="CDD" id="cd02674">
    <property type="entry name" value="Peptidase_C19R"/>
    <property type="match status" value="1"/>
</dbReference>
<evidence type="ECO:0000256" key="3">
    <source>
        <dbReference type="SAM" id="MobiDB-lite"/>
    </source>
</evidence>
<evidence type="ECO:0000313" key="5">
    <source>
        <dbReference type="EMBL" id="CAF1389630.1"/>
    </source>
</evidence>
<keyword evidence="2" id="KW-0378">Hydrolase</keyword>
<dbReference type="SUPFAM" id="SSF54001">
    <property type="entry name" value="Cysteine proteinases"/>
    <property type="match status" value="1"/>
</dbReference>
<keyword evidence="2" id="KW-0788">Thiol protease</keyword>
<evidence type="ECO:0000256" key="2">
    <source>
        <dbReference type="RuleBase" id="RU366025"/>
    </source>
</evidence>
<comment type="caution">
    <text evidence="5">The sequence shown here is derived from an EMBL/GenBank/DDBJ whole genome shotgun (WGS) entry which is preliminary data.</text>
</comment>
<reference evidence="5" key="1">
    <citation type="submission" date="2021-02" db="EMBL/GenBank/DDBJ databases">
        <authorList>
            <person name="Nowell W R."/>
        </authorList>
    </citation>
    <scope>NUCLEOTIDE SEQUENCE</scope>
</reference>
<dbReference type="SUPFAM" id="SSF54236">
    <property type="entry name" value="Ubiquitin-like"/>
    <property type="match status" value="1"/>
</dbReference>
<proteinExistence type="inferred from homology"/>
<dbReference type="PROSITE" id="PS00972">
    <property type="entry name" value="USP_1"/>
    <property type="match status" value="1"/>
</dbReference>
<dbReference type="Pfam" id="PF00443">
    <property type="entry name" value="UCH"/>
    <property type="match status" value="1"/>
</dbReference>
<dbReference type="InterPro" id="IPR050185">
    <property type="entry name" value="Ub_carboxyl-term_hydrolase"/>
</dbReference>
<name>A0A815K8J6_9BILA</name>
<dbReference type="AlphaFoldDB" id="A0A815K8J6"/>
<organism evidence="5 6">
    <name type="scientific">Adineta steineri</name>
    <dbReference type="NCBI Taxonomy" id="433720"/>
    <lineage>
        <taxon>Eukaryota</taxon>
        <taxon>Metazoa</taxon>
        <taxon>Spiralia</taxon>
        <taxon>Gnathifera</taxon>
        <taxon>Rotifera</taxon>
        <taxon>Eurotatoria</taxon>
        <taxon>Bdelloidea</taxon>
        <taxon>Adinetida</taxon>
        <taxon>Adinetidae</taxon>
        <taxon>Adineta</taxon>
    </lineage>
</organism>
<dbReference type="Proteomes" id="UP000663845">
    <property type="component" value="Unassembled WGS sequence"/>
</dbReference>
<accession>A0A815K8J6</accession>
<protein>
    <recommendedName>
        <fullName evidence="2">Ubiquitin carboxyl-terminal hydrolase</fullName>
        <ecNumber evidence="2">3.4.19.12</ecNumber>
    </recommendedName>
</protein>
<feature type="region of interest" description="Disordered" evidence="3">
    <location>
        <begin position="1"/>
        <end position="23"/>
    </location>
</feature>
<dbReference type="EC" id="3.4.19.12" evidence="2"/>
<keyword evidence="2" id="KW-0833">Ubl conjugation pathway</keyword>
<dbReference type="GO" id="GO:0004843">
    <property type="term" value="F:cysteine-type deubiquitinase activity"/>
    <property type="evidence" value="ECO:0007669"/>
    <property type="project" value="UniProtKB-UniRule"/>
</dbReference>
<feature type="domain" description="USP" evidence="4">
    <location>
        <begin position="458"/>
        <end position="876"/>
    </location>
</feature>
<dbReference type="PROSITE" id="PS50235">
    <property type="entry name" value="USP_3"/>
    <property type="match status" value="1"/>
</dbReference>
<dbReference type="GO" id="GO:0016579">
    <property type="term" value="P:protein deubiquitination"/>
    <property type="evidence" value="ECO:0007669"/>
    <property type="project" value="InterPro"/>
</dbReference>
<dbReference type="GO" id="GO:0006508">
    <property type="term" value="P:proteolysis"/>
    <property type="evidence" value="ECO:0007669"/>
    <property type="project" value="UniProtKB-KW"/>
</dbReference>
<dbReference type="InterPro" id="IPR028889">
    <property type="entry name" value="USP"/>
</dbReference>
<dbReference type="Gene3D" id="3.90.70.10">
    <property type="entry name" value="Cysteine proteinases"/>
    <property type="match status" value="1"/>
</dbReference>
<dbReference type="InterPro" id="IPR029071">
    <property type="entry name" value="Ubiquitin-like_domsf"/>
</dbReference>
<dbReference type="InterPro" id="IPR001394">
    <property type="entry name" value="Peptidase_C19_UCH"/>
</dbReference>
<dbReference type="EMBL" id="CAJNOG010000964">
    <property type="protein sequence ID" value="CAF1389630.1"/>
    <property type="molecule type" value="Genomic_DNA"/>
</dbReference>
<evidence type="ECO:0000256" key="1">
    <source>
        <dbReference type="ARBA" id="ARBA00000707"/>
    </source>
</evidence>
<evidence type="ECO:0000313" key="6">
    <source>
        <dbReference type="Proteomes" id="UP000663845"/>
    </source>
</evidence>